<organism evidence="1 2">
    <name type="scientific">Cronobacter dublinensis 1210</name>
    <dbReference type="NCBI Taxonomy" id="1208656"/>
    <lineage>
        <taxon>Bacteria</taxon>
        <taxon>Pseudomonadati</taxon>
        <taxon>Pseudomonadota</taxon>
        <taxon>Gammaproteobacteria</taxon>
        <taxon>Enterobacterales</taxon>
        <taxon>Enterobacteriaceae</taxon>
        <taxon>Cronobacter</taxon>
    </lineage>
</organism>
<protein>
    <submittedName>
        <fullName evidence="1">Uncharacterized protein</fullName>
    </submittedName>
</protein>
<evidence type="ECO:0000313" key="1">
    <source>
        <dbReference type="EMBL" id="CCJ79866.1"/>
    </source>
</evidence>
<evidence type="ECO:0000313" key="2">
    <source>
        <dbReference type="Proteomes" id="UP000009342"/>
    </source>
</evidence>
<accession>A0ABP1W4R6</accession>
<gene>
    <name evidence="1" type="ORF">BN134_572</name>
</gene>
<keyword evidence="2" id="KW-1185">Reference proteome</keyword>
<reference evidence="2" key="1">
    <citation type="journal article" date="2012" name="PLoS ONE">
        <title>Comparative analysis of genome sequences covering the seven cronobacter species.</title>
        <authorList>
            <person name="Joseph S."/>
            <person name="Desai P."/>
            <person name="Ji Y."/>
            <person name="Cummings C.A."/>
            <person name="Shih R."/>
            <person name="Degoricija L."/>
            <person name="Rico A."/>
            <person name="Brzoska P."/>
            <person name="Hamby S.E."/>
            <person name="Masood N."/>
            <person name="Hariri S."/>
            <person name="Sonbol H."/>
            <person name="Chuzhanova N."/>
            <person name="McClelland M."/>
            <person name="Furtado M.R."/>
            <person name="Forsythe S.J."/>
        </authorList>
    </citation>
    <scope>NUCLEOTIDE SEQUENCE [LARGE SCALE GENOMIC DNA]</scope>
    <source>
        <strain evidence="2">1210</strain>
    </source>
</reference>
<name>A0ABP1W4R6_9ENTR</name>
<proteinExistence type="predicted"/>
<sequence>MDLIIQIYINRSRITPPGNKSRYMFYREPENCNAACGFAAPDTFAPQTGP</sequence>
<dbReference type="EMBL" id="CAKZ01000023">
    <property type="protein sequence ID" value="CCJ79866.1"/>
    <property type="molecule type" value="Genomic_DNA"/>
</dbReference>
<comment type="caution">
    <text evidence="1">The sequence shown here is derived from an EMBL/GenBank/DDBJ whole genome shotgun (WGS) entry which is preliminary data.</text>
</comment>
<dbReference type="Proteomes" id="UP000009342">
    <property type="component" value="Unassembled WGS sequence"/>
</dbReference>